<comment type="caution">
    <text evidence="1">The sequence shown here is derived from an EMBL/GenBank/DDBJ whole genome shotgun (WGS) entry which is preliminary data.</text>
</comment>
<feature type="non-terminal residue" evidence="1">
    <location>
        <position position="80"/>
    </location>
</feature>
<sequence>MLVAGRDVNLTSVGETHAVDQTTVTQKKKLLSTKTTTTRDRVEDTWAIGTTLSGQTVQVAAGRDLNTEAAQIAGTGDVLL</sequence>
<gene>
    <name evidence="1" type="ORF">B1992_14945</name>
</gene>
<evidence type="ECO:0000313" key="2">
    <source>
        <dbReference type="Proteomes" id="UP000462066"/>
    </source>
</evidence>
<dbReference type="EMBL" id="MWIP01000030">
    <property type="protein sequence ID" value="KAF1684586.1"/>
    <property type="molecule type" value="Genomic_DNA"/>
</dbReference>
<keyword evidence="2" id="KW-1185">Reference proteome</keyword>
<organism evidence="1 2">
    <name type="scientific">Pseudoxanthomonas broegbernensis</name>
    <dbReference type="NCBI Taxonomy" id="83619"/>
    <lineage>
        <taxon>Bacteria</taxon>
        <taxon>Pseudomonadati</taxon>
        <taxon>Pseudomonadota</taxon>
        <taxon>Gammaproteobacteria</taxon>
        <taxon>Lysobacterales</taxon>
        <taxon>Lysobacteraceae</taxon>
        <taxon>Pseudoxanthomonas</taxon>
    </lineage>
</organism>
<proteinExistence type="predicted"/>
<reference evidence="1 2" key="1">
    <citation type="submission" date="2017-10" db="EMBL/GenBank/DDBJ databases">
        <title>Whole genome sequencing of Pseudoxanthomonas broegbernensis DSM 12573(T).</title>
        <authorList>
            <person name="Kumar S."/>
            <person name="Bansal K."/>
            <person name="Kaur A."/>
            <person name="Patil P."/>
            <person name="Sharma S."/>
            <person name="Patil P.B."/>
        </authorList>
    </citation>
    <scope>NUCLEOTIDE SEQUENCE [LARGE SCALE GENOMIC DNA]</scope>
    <source>
        <strain evidence="1 2">DSM 12573</strain>
    </source>
</reference>
<dbReference type="AlphaFoldDB" id="A0A7V8GJZ8"/>
<dbReference type="Proteomes" id="UP000462066">
    <property type="component" value="Unassembled WGS sequence"/>
</dbReference>
<name>A0A7V8GJZ8_9GAMM</name>
<accession>A0A7V8GJZ8</accession>
<evidence type="ECO:0000313" key="1">
    <source>
        <dbReference type="EMBL" id="KAF1684586.1"/>
    </source>
</evidence>
<protein>
    <submittedName>
        <fullName evidence="1">Filamentous hemagglutinin</fullName>
    </submittedName>
</protein>